<gene>
    <name evidence="2" type="ORF">QTO34_005484</name>
</gene>
<evidence type="ECO:0000256" key="1">
    <source>
        <dbReference type="SAM" id="Phobius"/>
    </source>
</evidence>
<keyword evidence="1" id="KW-0472">Membrane</keyword>
<name>A0AA40HNN0_CNENI</name>
<organism evidence="2 3">
    <name type="scientific">Cnephaeus nilssonii</name>
    <name type="common">Northern bat</name>
    <name type="synonym">Eptesicus nilssonii</name>
    <dbReference type="NCBI Taxonomy" id="3371016"/>
    <lineage>
        <taxon>Eukaryota</taxon>
        <taxon>Metazoa</taxon>
        <taxon>Chordata</taxon>
        <taxon>Craniata</taxon>
        <taxon>Vertebrata</taxon>
        <taxon>Euteleostomi</taxon>
        <taxon>Mammalia</taxon>
        <taxon>Eutheria</taxon>
        <taxon>Laurasiatheria</taxon>
        <taxon>Chiroptera</taxon>
        <taxon>Yangochiroptera</taxon>
        <taxon>Vespertilionidae</taxon>
        <taxon>Cnephaeus</taxon>
    </lineage>
</organism>
<feature type="transmembrane region" description="Helical" evidence="1">
    <location>
        <begin position="39"/>
        <end position="60"/>
    </location>
</feature>
<evidence type="ECO:0000313" key="3">
    <source>
        <dbReference type="Proteomes" id="UP001177744"/>
    </source>
</evidence>
<dbReference type="EMBL" id="JAULJE010000015">
    <property type="protein sequence ID" value="KAK1334478.1"/>
    <property type="molecule type" value="Genomic_DNA"/>
</dbReference>
<keyword evidence="1" id="KW-0812">Transmembrane</keyword>
<reference evidence="2" key="1">
    <citation type="submission" date="2023-06" db="EMBL/GenBank/DDBJ databases">
        <title>Reference genome for the Northern bat (Eptesicus nilssonii), a most northern bat species.</title>
        <authorList>
            <person name="Laine V.N."/>
            <person name="Pulliainen A.T."/>
            <person name="Lilley T.M."/>
        </authorList>
    </citation>
    <scope>NUCLEOTIDE SEQUENCE</scope>
    <source>
        <strain evidence="2">BLF_Eptnil</strain>
        <tissue evidence="2">Kidney</tissue>
    </source>
</reference>
<dbReference type="Proteomes" id="UP001177744">
    <property type="component" value="Unassembled WGS sequence"/>
</dbReference>
<accession>A0AA40HNN0</accession>
<evidence type="ECO:0000313" key="2">
    <source>
        <dbReference type="EMBL" id="KAK1334478.1"/>
    </source>
</evidence>
<keyword evidence="1" id="KW-1133">Transmembrane helix</keyword>
<proteinExistence type="predicted"/>
<sequence length="83" mass="9685">MRSPPWNLPWVLPQRRNHLLRLLTVSPQKSWCYPPCVDLFLFFSFLFFIFIFIHGHSHLLPELALIAQRSQQIASGGCRPISP</sequence>
<dbReference type="AlphaFoldDB" id="A0AA40HNN0"/>
<comment type="caution">
    <text evidence="2">The sequence shown here is derived from an EMBL/GenBank/DDBJ whole genome shotgun (WGS) entry which is preliminary data.</text>
</comment>
<keyword evidence="3" id="KW-1185">Reference proteome</keyword>
<protein>
    <submittedName>
        <fullName evidence="2">Uncharacterized protein</fullName>
    </submittedName>
</protein>